<keyword evidence="1 3" id="KW-0963">Cytoplasm</keyword>
<comment type="function">
    <text evidence="3">Required for formate dehydrogenase (FDH) activity. Acts as a sulfur carrier protein that transfers sulfur from IscS to the molybdenum cofactor prior to its insertion into FDH.</text>
</comment>
<dbReference type="Proteomes" id="UP000790096">
    <property type="component" value="Unassembled WGS sequence"/>
</dbReference>
<evidence type="ECO:0000313" key="5">
    <source>
        <dbReference type="Proteomes" id="UP000790096"/>
    </source>
</evidence>
<dbReference type="PANTHER" id="PTHR30592:SF1">
    <property type="entry name" value="SULFUR CARRIER PROTEIN FDHD"/>
    <property type="match status" value="1"/>
</dbReference>
<dbReference type="NCBIfam" id="TIGR00129">
    <property type="entry name" value="fdhD_narQ"/>
    <property type="match status" value="1"/>
</dbReference>
<evidence type="ECO:0000256" key="1">
    <source>
        <dbReference type="ARBA" id="ARBA00022490"/>
    </source>
</evidence>
<dbReference type="RefSeq" id="WP_214237501.1">
    <property type="nucleotide sequence ID" value="NZ_JABBFR010000013.1"/>
</dbReference>
<keyword evidence="2 3" id="KW-0501">Molybdenum cofactor biosynthesis</keyword>
<proteinExistence type="inferred from homology"/>
<dbReference type="Pfam" id="PF02634">
    <property type="entry name" value="FdhD-NarQ"/>
    <property type="match status" value="1"/>
</dbReference>
<dbReference type="SUPFAM" id="SSF53927">
    <property type="entry name" value="Cytidine deaminase-like"/>
    <property type="match status" value="1"/>
</dbReference>
<sequence length="262" mass="28576">MTAKTFPIVEWSPKGTRHQEDYLAEEVAVALMYNGISHVVMMCTPHNLEAFAIGFSLSEGIIERPEQIYGITLSPHPLGVEVHIELASRCFMALKQRRRSLAGRTGCGLCGTEQLAMLAHPRQPLPFTQRFSLSHLSSAFEQLKHLQPIGQQTACTHIAAWVGCHGNVCAGYEDIGRHVALDKLLGARANADWGEEGCVLISSRASYEMVQKAISCGVEILCAASAATQRAVDIAQEYGLTLVGFSRGTRAVIYTHAQRVIS</sequence>
<reference evidence="4 5" key="1">
    <citation type="submission" date="2020-04" db="EMBL/GenBank/DDBJ databases">
        <title>Genome sequencing of Rosenbergiella species.</title>
        <authorList>
            <person name="Alvarez-Perez S."/>
            <person name="Lievens B."/>
        </authorList>
    </citation>
    <scope>NUCLEOTIDE SEQUENCE [LARGE SCALE GENOMIC DNA]</scope>
    <source>
        <strain evidence="4 5">S61</strain>
    </source>
</reference>
<keyword evidence="5" id="KW-1185">Reference proteome</keyword>
<dbReference type="PIRSF" id="PIRSF015626">
    <property type="entry name" value="FdhD"/>
    <property type="match status" value="1"/>
</dbReference>
<dbReference type="HAMAP" id="MF_00187">
    <property type="entry name" value="FdhD"/>
    <property type="match status" value="1"/>
</dbReference>
<dbReference type="Gene3D" id="3.40.140.10">
    <property type="entry name" value="Cytidine Deaminase, domain 2"/>
    <property type="match status" value="1"/>
</dbReference>
<evidence type="ECO:0000256" key="2">
    <source>
        <dbReference type="ARBA" id="ARBA00023150"/>
    </source>
</evidence>
<organism evidence="4 5">
    <name type="scientific">Rosenbergiella gaditana</name>
    <dbReference type="NCBI Taxonomy" id="2726987"/>
    <lineage>
        <taxon>Bacteria</taxon>
        <taxon>Pseudomonadati</taxon>
        <taxon>Pseudomonadota</taxon>
        <taxon>Gammaproteobacteria</taxon>
        <taxon>Enterobacterales</taxon>
        <taxon>Erwiniaceae</taxon>
        <taxon>Rosenbergiella</taxon>
    </lineage>
</organism>
<gene>
    <name evidence="3 4" type="primary">fdhD</name>
    <name evidence="4" type="ORF">HH682_10465</name>
</gene>
<dbReference type="EMBL" id="JABBFR010000013">
    <property type="protein sequence ID" value="MBT0724841.1"/>
    <property type="molecule type" value="Genomic_DNA"/>
</dbReference>
<comment type="caution">
    <text evidence="4">The sequence shown here is derived from an EMBL/GenBank/DDBJ whole genome shotgun (WGS) entry which is preliminary data.</text>
</comment>
<protein>
    <recommendedName>
        <fullName evidence="3">Sulfur carrier protein FdhD</fullName>
    </recommendedName>
</protein>
<name>A0ABS5SXM8_9GAMM</name>
<dbReference type="InterPro" id="IPR016193">
    <property type="entry name" value="Cytidine_deaminase-like"/>
</dbReference>
<feature type="binding site" evidence="3">
    <location>
        <begin position="245"/>
        <end position="250"/>
    </location>
    <ligand>
        <name>Mo-bis(molybdopterin guanine dinucleotide)</name>
        <dbReference type="ChEBI" id="CHEBI:60539"/>
    </ligand>
</feature>
<evidence type="ECO:0000256" key="3">
    <source>
        <dbReference type="HAMAP-Rule" id="MF_00187"/>
    </source>
</evidence>
<comment type="similarity">
    <text evidence="3">Belongs to the FdhD family.</text>
</comment>
<comment type="subcellular location">
    <subcellularLocation>
        <location evidence="3">Cytoplasm</location>
    </subcellularLocation>
</comment>
<accession>A0ABS5SXM8</accession>
<dbReference type="Gene3D" id="3.10.20.10">
    <property type="match status" value="1"/>
</dbReference>
<evidence type="ECO:0000313" key="4">
    <source>
        <dbReference type="EMBL" id="MBT0724841.1"/>
    </source>
</evidence>
<dbReference type="PANTHER" id="PTHR30592">
    <property type="entry name" value="FORMATE DEHYDROGENASE"/>
    <property type="match status" value="1"/>
</dbReference>
<feature type="active site" description="Cysteine persulfide intermediate" evidence="3">
    <location>
        <position position="107"/>
    </location>
</feature>
<dbReference type="InterPro" id="IPR003786">
    <property type="entry name" value="FdhD"/>
</dbReference>